<dbReference type="PANTHER" id="PTHR38459">
    <property type="entry name" value="PROPHAGE BACTOPRENOL-LINKED GLUCOSE TRANSLOCASE HOMOLOG"/>
    <property type="match status" value="1"/>
</dbReference>
<dbReference type="RefSeq" id="WP_182484623.1">
    <property type="nucleotide sequence ID" value="NZ_JACGWU010000003.1"/>
</dbReference>
<keyword evidence="5 6" id="KW-0472">Membrane</keyword>
<evidence type="ECO:0000313" key="9">
    <source>
        <dbReference type="Proteomes" id="UP000524237"/>
    </source>
</evidence>
<keyword evidence="9" id="KW-1185">Reference proteome</keyword>
<feature type="transmembrane region" description="Helical" evidence="6">
    <location>
        <begin position="127"/>
        <end position="149"/>
    </location>
</feature>
<evidence type="ECO:0000256" key="2">
    <source>
        <dbReference type="ARBA" id="ARBA00009399"/>
    </source>
</evidence>
<feature type="transmembrane region" description="Helical" evidence="6">
    <location>
        <begin position="52"/>
        <end position="74"/>
    </location>
</feature>
<comment type="caution">
    <text evidence="8">The sequence shown here is derived from an EMBL/GenBank/DDBJ whole genome shotgun (WGS) entry which is preliminary data.</text>
</comment>
<sequence>MSNADSIIAKLRAGIVGSIVKFGIVGLIGFVIDVGIFNLLRYLEISGAQQEWWTSALGAKVVSTSVAIVFNWLGNRFWTFRKHRTSPVFRELVEFVLASVAGMIVALACLWISHHVLGLRDIISDNIAGNVIGLGLGTALRFVLYRYWVFNPNRGKSSKKSLESVNA</sequence>
<comment type="similarity">
    <text evidence="2">Belongs to the GtrA family.</text>
</comment>
<evidence type="ECO:0000256" key="4">
    <source>
        <dbReference type="ARBA" id="ARBA00022989"/>
    </source>
</evidence>
<dbReference type="PANTHER" id="PTHR38459:SF1">
    <property type="entry name" value="PROPHAGE BACTOPRENOL-LINKED GLUCOSE TRANSLOCASE HOMOLOG"/>
    <property type="match status" value="1"/>
</dbReference>
<dbReference type="GO" id="GO:0005886">
    <property type="term" value="C:plasma membrane"/>
    <property type="evidence" value="ECO:0007669"/>
    <property type="project" value="TreeGrafter"/>
</dbReference>
<evidence type="ECO:0000256" key="3">
    <source>
        <dbReference type="ARBA" id="ARBA00022692"/>
    </source>
</evidence>
<proteinExistence type="inferred from homology"/>
<dbReference type="AlphaFoldDB" id="A0A7W3JTW8"/>
<evidence type="ECO:0000256" key="5">
    <source>
        <dbReference type="ARBA" id="ARBA00023136"/>
    </source>
</evidence>
<comment type="subcellular location">
    <subcellularLocation>
        <location evidence="1">Membrane</location>
        <topology evidence="1">Multi-pass membrane protein</topology>
    </subcellularLocation>
</comment>
<dbReference type="Proteomes" id="UP000524237">
    <property type="component" value="Unassembled WGS sequence"/>
</dbReference>
<name>A0A7W3JTW8_9MICO</name>
<reference evidence="8 9" key="1">
    <citation type="submission" date="2020-07" db="EMBL/GenBank/DDBJ databases">
        <title>Sequencing the genomes of 1000 actinobacteria strains.</title>
        <authorList>
            <person name="Klenk H.-P."/>
        </authorList>
    </citation>
    <scope>NUCLEOTIDE SEQUENCE [LARGE SCALE GENOMIC DNA]</scope>
    <source>
        <strain evidence="8 9">DSM 23737</strain>
    </source>
</reference>
<evidence type="ECO:0000256" key="1">
    <source>
        <dbReference type="ARBA" id="ARBA00004141"/>
    </source>
</evidence>
<feature type="domain" description="GtrA/DPMS transmembrane" evidence="7">
    <location>
        <begin position="21"/>
        <end position="150"/>
    </location>
</feature>
<dbReference type="InterPro" id="IPR051401">
    <property type="entry name" value="GtrA_CellWall_Glycosyl"/>
</dbReference>
<protein>
    <submittedName>
        <fullName evidence="8">Putative flippase GtrA</fullName>
    </submittedName>
</protein>
<gene>
    <name evidence="8" type="ORF">FB555_001282</name>
</gene>
<accession>A0A7W3JTW8</accession>
<evidence type="ECO:0000313" key="8">
    <source>
        <dbReference type="EMBL" id="MBA8829179.1"/>
    </source>
</evidence>
<dbReference type="InterPro" id="IPR007267">
    <property type="entry name" value="GtrA_DPMS_TM"/>
</dbReference>
<feature type="transmembrane region" description="Helical" evidence="6">
    <location>
        <begin position="12"/>
        <end position="32"/>
    </location>
</feature>
<evidence type="ECO:0000259" key="7">
    <source>
        <dbReference type="Pfam" id="PF04138"/>
    </source>
</evidence>
<dbReference type="GO" id="GO:0000271">
    <property type="term" value="P:polysaccharide biosynthetic process"/>
    <property type="evidence" value="ECO:0007669"/>
    <property type="project" value="InterPro"/>
</dbReference>
<evidence type="ECO:0000256" key="6">
    <source>
        <dbReference type="SAM" id="Phobius"/>
    </source>
</evidence>
<feature type="transmembrane region" description="Helical" evidence="6">
    <location>
        <begin position="95"/>
        <end position="115"/>
    </location>
</feature>
<organism evidence="8 9">
    <name type="scientific">Alpinimonas psychrophila</name>
    <dbReference type="NCBI Taxonomy" id="748908"/>
    <lineage>
        <taxon>Bacteria</taxon>
        <taxon>Bacillati</taxon>
        <taxon>Actinomycetota</taxon>
        <taxon>Actinomycetes</taxon>
        <taxon>Micrococcales</taxon>
        <taxon>Microbacteriaceae</taxon>
        <taxon>Alpinimonas</taxon>
    </lineage>
</organism>
<keyword evidence="3 6" id="KW-0812">Transmembrane</keyword>
<dbReference type="Pfam" id="PF04138">
    <property type="entry name" value="GtrA_DPMS_TM"/>
    <property type="match status" value="1"/>
</dbReference>
<keyword evidence="4 6" id="KW-1133">Transmembrane helix</keyword>
<dbReference type="EMBL" id="JACGWU010000003">
    <property type="protein sequence ID" value="MBA8829179.1"/>
    <property type="molecule type" value="Genomic_DNA"/>
</dbReference>